<dbReference type="PROSITE" id="PS50893">
    <property type="entry name" value="ABC_TRANSPORTER_2"/>
    <property type="match status" value="1"/>
</dbReference>
<dbReference type="EMBL" id="WHPC01000003">
    <property type="protein sequence ID" value="MPV35779.1"/>
    <property type="molecule type" value="Genomic_DNA"/>
</dbReference>
<feature type="transmembrane region" description="Helical" evidence="9">
    <location>
        <begin position="271"/>
        <end position="298"/>
    </location>
</feature>
<dbReference type="GO" id="GO:0016887">
    <property type="term" value="F:ATP hydrolysis activity"/>
    <property type="evidence" value="ECO:0007669"/>
    <property type="project" value="InterPro"/>
</dbReference>
<dbReference type="RefSeq" id="WP_152195143.1">
    <property type="nucleotide sequence ID" value="NZ_VUKD01000003.1"/>
</dbReference>
<dbReference type="InterPro" id="IPR036640">
    <property type="entry name" value="ABC1_TM_sf"/>
</dbReference>
<dbReference type="InterPro" id="IPR039421">
    <property type="entry name" value="Type_1_exporter"/>
</dbReference>
<feature type="transmembrane region" description="Helical" evidence="9">
    <location>
        <begin position="157"/>
        <end position="177"/>
    </location>
</feature>
<feature type="domain" description="ABC transmembrane type-1" evidence="11">
    <location>
        <begin position="18"/>
        <end position="300"/>
    </location>
</feature>
<dbReference type="Proteomes" id="UP000437709">
    <property type="component" value="Unassembled WGS sequence"/>
</dbReference>
<protein>
    <submittedName>
        <fullName evidence="12">ATP-binding cassette domain-containing protein</fullName>
    </submittedName>
</protein>
<dbReference type="FunFam" id="1.20.1560.10:FF:000040">
    <property type="entry name" value="Multidrug ABC transporter ATP-binding protein"/>
    <property type="match status" value="1"/>
</dbReference>
<evidence type="ECO:0000256" key="6">
    <source>
        <dbReference type="ARBA" id="ARBA00022840"/>
    </source>
</evidence>
<keyword evidence="7 9" id="KW-1133">Transmembrane helix</keyword>
<keyword evidence="5" id="KW-0547">Nucleotide-binding</keyword>
<dbReference type="InterPro" id="IPR027417">
    <property type="entry name" value="P-loop_NTPase"/>
</dbReference>
<gene>
    <name evidence="12" type="ORF">GB881_01725</name>
</gene>
<dbReference type="GO" id="GO:0005886">
    <property type="term" value="C:plasma membrane"/>
    <property type="evidence" value="ECO:0007669"/>
    <property type="project" value="UniProtKB-SubCell"/>
</dbReference>
<dbReference type="CDD" id="cd18548">
    <property type="entry name" value="ABC_6TM_Tm287_like"/>
    <property type="match status" value="1"/>
</dbReference>
<evidence type="ECO:0000256" key="4">
    <source>
        <dbReference type="ARBA" id="ARBA00022692"/>
    </source>
</evidence>
<dbReference type="FunFam" id="3.40.50.300:FF:000854">
    <property type="entry name" value="Multidrug ABC transporter ATP-binding protein"/>
    <property type="match status" value="1"/>
</dbReference>
<dbReference type="Gene3D" id="1.20.1560.10">
    <property type="entry name" value="ABC transporter type 1, transmembrane domain"/>
    <property type="match status" value="1"/>
</dbReference>
<feature type="transmembrane region" description="Helical" evidence="9">
    <location>
        <begin position="237"/>
        <end position="259"/>
    </location>
</feature>
<evidence type="ECO:0000256" key="5">
    <source>
        <dbReference type="ARBA" id="ARBA00022741"/>
    </source>
</evidence>
<dbReference type="InterPro" id="IPR003439">
    <property type="entry name" value="ABC_transporter-like_ATP-bd"/>
</dbReference>
<name>A0A6N7ECF7_9MICO</name>
<dbReference type="PANTHER" id="PTHR43394:SF1">
    <property type="entry name" value="ATP-BINDING CASSETTE SUB-FAMILY B MEMBER 10, MITOCHONDRIAL"/>
    <property type="match status" value="1"/>
</dbReference>
<proteinExistence type="predicted"/>
<comment type="subcellular location">
    <subcellularLocation>
        <location evidence="1">Cell membrane</location>
        <topology evidence="1">Multi-pass membrane protein</topology>
    </subcellularLocation>
</comment>
<keyword evidence="8 9" id="KW-0472">Membrane</keyword>
<dbReference type="SUPFAM" id="SSF52540">
    <property type="entry name" value="P-loop containing nucleoside triphosphate hydrolases"/>
    <property type="match status" value="1"/>
</dbReference>
<comment type="caution">
    <text evidence="12">The sequence shown here is derived from an EMBL/GenBank/DDBJ whole genome shotgun (WGS) entry which is preliminary data.</text>
</comment>
<keyword evidence="4 9" id="KW-0812">Transmembrane</keyword>
<dbReference type="AlphaFoldDB" id="A0A6N7ECF7"/>
<feature type="transmembrane region" description="Helical" evidence="9">
    <location>
        <begin position="127"/>
        <end position="151"/>
    </location>
</feature>
<reference evidence="12 13" key="1">
    <citation type="submission" date="2019-10" db="EMBL/GenBank/DDBJ databases">
        <title>Georgenia wutianyii sp. nov. and Georgenia yuyongxinii sp. nov. isolated from plateau pika (Ochotona curzoniae) in the Qinghai-Tibet plateau of China.</title>
        <authorList>
            <person name="Tian Z."/>
        </authorList>
    </citation>
    <scope>NUCLEOTIDE SEQUENCE [LARGE SCALE GENOMIC DNA]</scope>
    <source>
        <strain evidence="12 13">JCM 19765</strain>
    </source>
</reference>
<sequence>MLIRVLRRFLRPYRRDVVIVVVLQLVQTLAALSLPTLNADIIDNGVVLGDTGYILRIGGVMLGVTAVQVACAIAATYLGARVAMAVGRDLRAAVFDRVQRFSAAEMGRFGAPSLITRSTNDVQQVQMVTVLTFTIMVMAPIMMVGGVFMALQQDVALSGLLLVVVPVLAVVMGLVAAKMGPLFKQMQRRIDRINLVLREQISGVRVVRSFNRQPTERTRFVEANTELMTTALGVGKIFAVVFPAVQLIIGASSVGVIWFGGMRIDAGSMEVGALIAFLNYLMQILMSVLMAVMMFMMVPRAEVSSERIKEVLDVVPQIVVPDSPAALPRAADQAARGLVVELDGATFGYPGAEEPVLRDVHLRLEPGRTTAVIGSTGAGKTSLINLIPRLVDVTAGAVRVAGVDVRDLDPGELRQRIALVPQTAYLFSGTIASTLRHGRPGATDDELWDALDVAQARDFVEALPEGLAASVEQGGRNFSGGQRQRLAIARALLRRADVYLFDDSFSALDFATDARLRAALPTATAGAAVLIVGQRVASIKDADQIVVLDDGQVVGIGTHHELMETSETYNEIVLSQLSAAEAA</sequence>
<evidence type="ECO:0000256" key="2">
    <source>
        <dbReference type="ARBA" id="ARBA00022448"/>
    </source>
</evidence>
<evidence type="ECO:0000256" key="9">
    <source>
        <dbReference type="SAM" id="Phobius"/>
    </source>
</evidence>
<dbReference type="PANTHER" id="PTHR43394">
    <property type="entry name" value="ATP-DEPENDENT PERMEASE MDL1, MITOCHONDRIAL"/>
    <property type="match status" value="1"/>
</dbReference>
<organism evidence="12 13">
    <name type="scientific">Georgenia subflava</name>
    <dbReference type="NCBI Taxonomy" id="1622177"/>
    <lineage>
        <taxon>Bacteria</taxon>
        <taxon>Bacillati</taxon>
        <taxon>Actinomycetota</taxon>
        <taxon>Actinomycetes</taxon>
        <taxon>Micrococcales</taxon>
        <taxon>Bogoriellaceae</taxon>
        <taxon>Georgenia</taxon>
    </lineage>
</organism>
<dbReference type="SMART" id="SM00382">
    <property type="entry name" value="AAA"/>
    <property type="match status" value="1"/>
</dbReference>
<dbReference type="Pfam" id="PF00664">
    <property type="entry name" value="ABC_membrane"/>
    <property type="match status" value="1"/>
</dbReference>
<dbReference type="GO" id="GO:0015421">
    <property type="term" value="F:ABC-type oligopeptide transporter activity"/>
    <property type="evidence" value="ECO:0007669"/>
    <property type="project" value="TreeGrafter"/>
</dbReference>
<keyword evidence="3" id="KW-1003">Cell membrane</keyword>
<evidence type="ECO:0000256" key="7">
    <source>
        <dbReference type="ARBA" id="ARBA00022989"/>
    </source>
</evidence>
<evidence type="ECO:0000313" key="12">
    <source>
        <dbReference type="EMBL" id="MPV35779.1"/>
    </source>
</evidence>
<accession>A0A6N7ECF7</accession>
<evidence type="ECO:0000313" key="13">
    <source>
        <dbReference type="Proteomes" id="UP000437709"/>
    </source>
</evidence>
<dbReference type="GO" id="GO:0005524">
    <property type="term" value="F:ATP binding"/>
    <property type="evidence" value="ECO:0007669"/>
    <property type="project" value="UniProtKB-KW"/>
</dbReference>
<keyword evidence="13" id="KW-1185">Reference proteome</keyword>
<evidence type="ECO:0000256" key="3">
    <source>
        <dbReference type="ARBA" id="ARBA00022475"/>
    </source>
</evidence>
<keyword evidence="2" id="KW-0813">Transport</keyword>
<dbReference type="Gene3D" id="3.40.50.300">
    <property type="entry name" value="P-loop containing nucleotide triphosphate hydrolases"/>
    <property type="match status" value="1"/>
</dbReference>
<feature type="transmembrane region" description="Helical" evidence="9">
    <location>
        <begin position="55"/>
        <end position="78"/>
    </location>
</feature>
<evidence type="ECO:0000256" key="1">
    <source>
        <dbReference type="ARBA" id="ARBA00004651"/>
    </source>
</evidence>
<dbReference type="PROSITE" id="PS00211">
    <property type="entry name" value="ABC_TRANSPORTER_1"/>
    <property type="match status" value="1"/>
</dbReference>
<evidence type="ECO:0000259" key="11">
    <source>
        <dbReference type="PROSITE" id="PS50929"/>
    </source>
</evidence>
<feature type="domain" description="ABC transporter" evidence="10">
    <location>
        <begin position="340"/>
        <end position="575"/>
    </location>
</feature>
<dbReference type="PROSITE" id="PS50929">
    <property type="entry name" value="ABC_TM1F"/>
    <property type="match status" value="1"/>
</dbReference>
<dbReference type="Pfam" id="PF00005">
    <property type="entry name" value="ABC_tran"/>
    <property type="match status" value="1"/>
</dbReference>
<dbReference type="InterPro" id="IPR003593">
    <property type="entry name" value="AAA+_ATPase"/>
</dbReference>
<keyword evidence="6 12" id="KW-0067">ATP-binding</keyword>
<evidence type="ECO:0000259" key="10">
    <source>
        <dbReference type="PROSITE" id="PS50893"/>
    </source>
</evidence>
<dbReference type="SUPFAM" id="SSF90123">
    <property type="entry name" value="ABC transporter transmembrane region"/>
    <property type="match status" value="1"/>
</dbReference>
<evidence type="ECO:0000256" key="8">
    <source>
        <dbReference type="ARBA" id="ARBA00023136"/>
    </source>
</evidence>
<dbReference type="InterPro" id="IPR017871">
    <property type="entry name" value="ABC_transporter-like_CS"/>
</dbReference>
<dbReference type="InterPro" id="IPR011527">
    <property type="entry name" value="ABC1_TM_dom"/>
</dbReference>
<dbReference type="OrthoDB" id="9806127at2"/>